<reference evidence="1" key="1">
    <citation type="journal article" date="2015" name="Nature">
        <title>Complex archaea that bridge the gap between prokaryotes and eukaryotes.</title>
        <authorList>
            <person name="Spang A."/>
            <person name="Saw J.H."/>
            <person name="Jorgensen S.L."/>
            <person name="Zaremba-Niedzwiedzka K."/>
            <person name="Martijn J."/>
            <person name="Lind A.E."/>
            <person name="van Eijk R."/>
            <person name="Schleper C."/>
            <person name="Guy L."/>
            <person name="Ettema T.J."/>
        </authorList>
    </citation>
    <scope>NUCLEOTIDE SEQUENCE</scope>
</reference>
<accession>A0A0F9BBI5</accession>
<comment type="caution">
    <text evidence="1">The sequence shown here is derived from an EMBL/GenBank/DDBJ whole genome shotgun (WGS) entry which is preliminary data.</text>
</comment>
<sequence>MLMLLVVLSSGCASIICKGEKMVKISSEPTGANFIIKNRKGKVVENGITPTSVYLKKGSGWFRAGDYTISMSQVGFVPTTQKIKQDLEWFWYLGGNAVIGGAIGWVIIDPLTGAMWTIDDVNISLESATNTLDADIEALILKLNKSIKEVNY</sequence>
<proteinExistence type="predicted"/>
<gene>
    <name evidence="1" type="ORF">LCGC14_2747550</name>
</gene>
<dbReference type="AlphaFoldDB" id="A0A0F9BBI5"/>
<name>A0A0F9BBI5_9ZZZZ</name>
<evidence type="ECO:0000313" key="1">
    <source>
        <dbReference type="EMBL" id="KKK88004.1"/>
    </source>
</evidence>
<organism evidence="1">
    <name type="scientific">marine sediment metagenome</name>
    <dbReference type="NCBI Taxonomy" id="412755"/>
    <lineage>
        <taxon>unclassified sequences</taxon>
        <taxon>metagenomes</taxon>
        <taxon>ecological metagenomes</taxon>
    </lineage>
</organism>
<protein>
    <recommendedName>
        <fullName evidence="2">PEGA domain-containing protein</fullName>
    </recommendedName>
</protein>
<dbReference type="EMBL" id="LAZR01050150">
    <property type="protein sequence ID" value="KKK88004.1"/>
    <property type="molecule type" value="Genomic_DNA"/>
</dbReference>
<evidence type="ECO:0008006" key="2">
    <source>
        <dbReference type="Google" id="ProtNLM"/>
    </source>
</evidence>
<feature type="non-terminal residue" evidence="1">
    <location>
        <position position="1"/>
    </location>
</feature>